<name>A0A849VES8_9GAMM</name>
<reference evidence="3 4" key="1">
    <citation type="submission" date="2020-04" db="EMBL/GenBank/DDBJ databases">
        <title>Pseudoalteromonas caenipelagi sp. nov., isolated from a tidal flat.</title>
        <authorList>
            <person name="Park S."/>
            <person name="Yoon J.-H."/>
        </authorList>
    </citation>
    <scope>NUCLEOTIDE SEQUENCE [LARGE SCALE GENOMIC DNA]</scope>
    <source>
        <strain evidence="3 4">JBTF-M23</strain>
    </source>
</reference>
<evidence type="ECO:0000256" key="1">
    <source>
        <dbReference type="SAM" id="SignalP"/>
    </source>
</evidence>
<dbReference type="InterPro" id="IPR050312">
    <property type="entry name" value="IolE/XylAMocC-like"/>
</dbReference>
<feature type="chain" id="PRO_5032812299" evidence="1">
    <location>
        <begin position="23"/>
        <end position="291"/>
    </location>
</feature>
<dbReference type="Gene3D" id="3.20.20.150">
    <property type="entry name" value="Divalent-metal-dependent TIM barrel enzymes"/>
    <property type="match status" value="1"/>
</dbReference>
<dbReference type="PROSITE" id="PS51257">
    <property type="entry name" value="PROKAR_LIPOPROTEIN"/>
    <property type="match status" value="1"/>
</dbReference>
<feature type="signal peptide" evidence="1">
    <location>
        <begin position="1"/>
        <end position="22"/>
    </location>
</feature>
<evidence type="ECO:0000259" key="2">
    <source>
        <dbReference type="Pfam" id="PF01261"/>
    </source>
</evidence>
<keyword evidence="1" id="KW-0732">Signal</keyword>
<comment type="caution">
    <text evidence="3">The sequence shown here is derived from an EMBL/GenBank/DDBJ whole genome shotgun (WGS) entry which is preliminary data.</text>
</comment>
<gene>
    <name evidence="3" type="ORF">HG263_16995</name>
</gene>
<organism evidence="3 4">
    <name type="scientific">Pseudoalteromonas caenipelagi</name>
    <dbReference type="NCBI Taxonomy" id="2726988"/>
    <lineage>
        <taxon>Bacteria</taxon>
        <taxon>Pseudomonadati</taxon>
        <taxon>Pseudomonadota</taxon>
        <taxon>Gammaproteobacteria</taxon>
        <taxon>Alteromonadales</taxon>
        <taxon>Pseudoalteromonadaceae</taxon>
        <taxon>Pseudoalteromonas</taxon>
    </lineage>
</organism>
<dbReference type="Pfam" id="PF01261">
    <property type="entry name" value="AP_endonuc_2"/>
    <property type="match status" value="1"/>
</dbReference>
<dbReference type="InterPro" id="IPR013022">
    <property type="entry name" value="Xyl_isomerase-like_TIM-brl"/>
</dbReference>
<dbReference type="AlphaFoldDB" id="A0A849VES8"/>
<dbReference type="EMBL" id="JABBPG010000008">
    <property type="protein sequence ID" value="NOU52229.1"/>
    <property type="molecule type" value="Genomic_DNA"/>
</dbReference>
<protein>
    <submittedName>
        <fullName evidence="3">Sugar phosphate isomerase/epimerase</fullName>
    </submittedName>
</protein>
<feature type="domain" description="Xylose isomerase-like TIM barrel" evidence="2">
    <location>
        <begin position="60"/>
        <end position="270"/>
    </location>
</feature>
<sequence>MKKRTLALALLLGTSLSGCQHAVVDNQRDFYRITNKKKVSVQLWSVKDALKQDFNGTITQLARMGFDGVEFAGEFGPYKNDPQGLRKFLDSLSLQASGAHIDFKQFSEDKFSDSVKFYQTLGVKYLIDPWEKRAWDHEQVADVVKDLNDLADKLAPYDMQIGYHNHQHEFAQYNGATFWDFIAENTSPNVVLQQDVGWTSFAGQDPVAYVKKYPNRTKTTHYKVVIPEKNPDNLSPIIGLNNGIDWPNLTKALYEQGSVEWIVLEQEHYPEGLSPIQSVALSKQNLDKILQ</sequence>
<dbReference type="GO" id="GO:0016853">
    <property type="term" value="F:isomerase activity"/>
    <property type="evidence" value="ECO:0007669"/>
    <property type="project" value="UniProtKB-KW"/>
</dbReference>
<dbReference type="InterPro" id="IPR036237">
    <property type="entry name" value="Xyl_isomerase-like_sf"/>
</dbReference>
<dbReference type="RefSeq" id="WP_171627286.1">
    <property type="nucleotide sequence ID" value="NZ_JABBPG010000008.1"/>
</dbReference>
<keyword evidence="3" id="KW-0413">Isomerase</keyword>
<evidence type="ECO:0000313" key="3">
    <source>
        <dbReference type="EMBL" id="NOU52229.1"/>
    </source>
</evidence>
<keyword evidence="4" id="KW-1185">Reference proteome</keyword>
<dbReference type="PANTHER" id="PTHR12110:SF41">
    <property type="entry name" value="INOSOSE DEHYDRATASE"/>
    <property type="match status" value="1"/>
</dbReference>
<dbReference type="PANTHER" id="PTHR12110">
    <property type="entry name" value="HYDROXYPYRUVATE ISOMERASE"/>
    <property type="match status" value="1"/>
</dbReference>
<accession>A0A849VES8</accession>
<dbReference type="SUPFAM" id="SSF51658">
    <property type="entry name" value="Xylose isomerase-like"/>
    <property type="match status" value="1"/>
</dbReference>
<proteinExistence type="predicted"/>
<dbReference type="Proteomes" id="UP000586305">
    <property type="component" value="Unassembled WGS sequence"/>
</dbReference>
<evidence type="ECO:0000313" key="4">
    <source>
        <dbReference type="Proteomes" id="UP000586305"/>
    </source>
</evidence>